<name>A0AAW0QYF7_9PEZI</name>
<proteinExistence type="predicted"/>
<gene>
    <name evidence="1" type="ORF">PG999_007489</name>
</gene>
<comment type="caution">
    <text evidence="1">The sequence shown here is derived from an EMBL/GenBank/DDBJ whole genome shotgun (WGS) entry which is preliminary data.</text>
</comment>
<dbReference type="Proteomes" id="UP001392437">
    <property type="component" value="Unassembled WGS sequence"/>
</dbReference>
<evidence type="ECO:0000313" key="1">
    <source>
        <dbReference type="EMBL" id="KAK8115420.1"/>
    </source>
</evidence>
<dbReference type="EMBL" id="JAQQWP010000006">
    <property type="protein sequence ID" value="KAK8115420.1"/>
    <property type="molecule type" value="Genomic_DNA"/>
</dbReference>
<dbReference type="AlphaFoldDB" id="A0AAW0QYF7"/>
<keyword evidence="2" id="KW-1185">Reference proteome</keyword>
<sequence length="373" mass="43414">MPAPLDSESLADIRDQTNDGPAQNVFLMTEAIAGHRSSPQLWNSFDVLVMVIRHINRHLDQPGRLADTNDDESLKKAFVEQEAANPILRLAWCRFEPTYQSQRDQDVAREAIKAKLWPTSEVPQFMELIRSDVMLSTLFGRDALLLYHPVVLSQSLEREPSESWYPDGRDITNARTAEKSLMHWDCEKESLKECVESHFGMFETAERRYWFRCNKPIIMRVHFTVRPGMFRDNNAHANNHGYDALSRLEIEGGVWKLDPEAGTIKSVEGKTPYMLYMVVRLGDDRYDQRVLFRRYHLGGQMIEEPRNFEHQQRDWKLHDDSGAYVLFYARCSDNSIPRPLGYRFHEVSRPVLDEELRARHHAAYTRFWAGGAD</sequence>
<accession>A0AAW0QYF7</accession>
<protein>
    <submittedName>
        <fullName evidence="1">Uncharacterized protein</fullName>
    </submittedName>
</protein>
<organism evidence="1 2">
    <name type="scientific">Apiospora kogelbergensis</name>
    <dbReference type="NCBI Taxonomy" id="1337665"/>
    <lineage>
        <taxon>Eukaryota</taxon>
        <taxon>Fungi</taxon>
        <taxon>Dikarya</taxon>
        <taxon>Ascomycota</taxon>
        <taxon>Pezizomycotina</taxon>
        <taxon>Sordariomycetes</taxon>
        <taxon>Xylariomycetidae</taxon>
        <taxon>Amphisphaeriales</taxon>
        <taxon>Apiosporaceae</taxon>
        <taxon>Apiospora</taxon>
    </lineage>
</organism>
<reference evidence="1 2" key="1">
    <citation type="submission" date="2023-01" db="EMBL/GenBank/DDBJ databases">
        <title>Analysis of 21 Apiospora genomes using comparative genomics revels a genus with tremendous synthesis potential of carbohydrate active enzymes and secondary metabolites.</title>
        <authorList>
            <person name="Sorensen T."/>
        </authorList>
    </citation>
    <scope>NUCLEOTIDE SEQUENCE [LARGE SCALE GENOMIC DNA]</scope>
    <source>
        <strain evidence="1 2">CBS 117206</strain>
    </source>
</reference>
<evidence type="ECO:0000313" key="2">
    <source>
        <dbReference type="Proteomes" id="UP001392437"/>
    </source>
</evidence>